<keyword evidence="8" id="KW-0175">Coiled coil</keyword>
<dbReference type="InterPro" id="IPR051906">
    <property type="entry name" value="TolC-like"/>
</dbReference>
<dbReference type="PANTHER" id="PTHR30026">
    <property type="entry name" value="OUTER MEMBRANE PROTEIN TOLC"/>
    <property type="match status" value="1"/>
</dbReference>
<feature type="coiled-coil region" evidence="8">
    <location>
        <begin position="201"/>
        <end position="228"/>
    </location>
</feature>
<keyword evidence="5" id="KW-0812">Transmembrane</keyword>
<keyword evidence="7" id="KW-0998">Cell outer membrane</keyword>
<dbReference type="Gene3D" id="1.20.1600.10">
    <property type="entry name" value="Outer membrane efflux proteins (OEP)"/>
    <property type="match status" value="1"/>
</dbReference>
<proteinExistence type="inferred from homology"/>
<protein>
    <submittedName>
        <fullName evidence="10">TolC family protein</fullName>
    </submittedName>
</protein>
<evidence type="ECO:0000313" key="10">
    <source>
        <dbReference type="EMBL" id="KAA9339041.1"/>
    </source>
</evidence>
<dbReference type="Pfam" id="PF02321">
    <property type="entry name" value="OEP"/>
    <property type="match status" value="2"/>
</dbReference>
<dbReference type="PANTHER" id="PTHR30026:SF20">
    <property type="entry name" value="OUTER MEMBRANE PROTEIN TOLC"/>
    <property type="match status" value="1"/>
</dbReference>
<dbReference type="GO" id="GO:0015562">
    <property type="term" value="F:efflux transmembrane transporter activity"/>
    <property type="evidence" value="ECO:0007669"/>
    <property type="project" value="InterPro"/>
</dbReference>
<evidence type="ECO:0000256" key="7">
    <source>
        <dbReference type="ARBA" id="ARBA00023237"/>
    </source>
</evidence>
<dbReference type="EMBL" id="VTWT01000004">
    <property type="protein sequence ID" value="KAA9339041.1"/>
    <property type="molecule type" value="Genomic_DNA"/>
</dbReference>
<evidence type="ECO:0000256" key="6">
    <source>
        <dbReference type="ARBA" id="ARBA00023136"/>
    </source>
</evidence>
<evidence type="ECO:0000256" key="4">
    <source>
        <dbReference type="ARBA" id="ARBA00022452"/>
    </source>
</evidence>
<evidence type="ECO:0000256" key="2">
    <source>
        <dbReference type="ARBA" id="ARBA00007613"/>
    </source>
</evidence>
<gene>
    <name evidence="10" type="ORF">F0P94_09640</name>
</gene>
<dbReference type="GO" id="GO:0015288">
    <property type="term" value="F:porin activity"/>
    <property type="evidence" value="ECO:0007669"/>
    <property type="project" value="TreeGrafter"/>
</dbReference>
<evidence type="ECO:0000256" key="9">
    <source>
        <dbReference type="SAM" id="SignalP"/>
    </source>
</evidence>
<reference evidence="10 11" key="1">
    <citation type="submission" date="2019-09" db="EMBL/GenBank/DDBJ databases">
        <title>Genome sequence of Adhaeribacter sp. M2.</title>
        <authorList>
            <person name="Srinivasan S."/>
        </authorList>
    </citation>
    <scope>NUCLEOTIDE SEQUENCE [LARGE SCALE GENOMIC DNA]</scope>
    <source>
        <strain evidence="10 11">M2</strain>
    </source>
</reference>
<dbReference type="Proteomes" id="UP000326570">
    <property type="component" value="Unassembled WGS sequence"/>
</dbReference>
<name>A0A5N1IXP8_9BACT</name>
<keyword evidence="4" id="KW-1134">Transmembrane beta strand</keyword>
<feature type="chain" id="PRO_5024871503" evidence="9">
    <location>
        <begin position="24"/>
        <end position="453"/>
    </location>
</feature>
<accession>A0A5N1IXP8</accession>
<dbReference type="InterPro" id="IPR003423">
    <property type="entry name" value="OMP_efflux"/>
</dbReference>
<evidence type="ECO:0000256" key="8">
    <source>
        <dbReference type="SAM" id="Coils"/>
    </source>
</evidence>
<keyword evidence="6" id="KW-0472">Membrane</keyword>
<evidence type="ECO:0000256" key="5">
    <source>
        <dbReference type="ARBA" id="ARBA00022692"/>
    </source>
</evidence>
<keyword evidence="9" id="KW-0732">Signal</keyword>
<comment type="caution">
    <text evidence="10">The sequence shown here is derived from an EMBL/GenBank/DDBJ whole genome shotgun (WGS) entry which is preliminary data.</text>
</comment>
<feature type="signal peptide" evidence="9">
    <location>
        <begin position="1"/>
        <end position="23"/>
    </location>
</feature>
<keyword evidence="11" id="KW-1185">Reference proteome</keyword>
<organism evidence="10 11">
    <name type="scientific">Adhaeribacter soli</name>
    <dbReference type="NCBI Taxonomy" id="2607655"/>
    <lineage>
        <taxon>Bacteria</taxon>
        <taxon>Pseudomonadati</taxon>
        <taxon>Bacteroidota</taxon>
        <taxon>Cytophagia</taxon>
        <taxon>Cytophagales</taxon>
        <taxon>Hymenobacteraceae</taxon>
        <taxon>Adhaeribacter</taxon>
    </lineage>
</organism>
<comment type="similarity">
    <text evidence="2">Belongs to the outer membrane factor (OMF) (TC 1.B.17) family.</text>
</comment>
<dbReference type="AlphaFoldDB" id="A0A5N1IXP8"/>
<sequence>MTSVKKRFLALGVVLSLFSPAFAQSQNAPAPLTLQESVKYALENNEAVKKAYLDEKSAEYKVKEVKGSGLPQLNGTGTLTMNPALPTQLLPGELAGQPGTLIPVQFGTKYVASAGVSLQQLLFNKSFFVGLEAAKTTKDLYRLRTQMSEEEVIYNVSSAYMQLLQTREQFNTIDANFKRLEQLEKIVNLQYRNDIATKVQLNRVTVNKTNLENTRQTLQAAYDQQLNALKFFMGMPVDQEVAISETAPNLNVPVLAQDDASNVLYNRSDYQLLNKQRQLQSLNVKNIQARYYPSLSGFGNVGSSAQRNEFNFLDTKQPWFNTVAIGLQLNVPIFDGFQRRHQIKQAKIEVEKTEQDIRQVTNATNMSLKNAATQMQSSLNAVQAQERNVTLAQEVYRNTNELYKEGLSPLTDLLDTEVSLREAQTNLNNERLKYQLAQLTYLQAKGELKSLIQ</sequence>
<feature type="coiled-coil region" evidence="8">
    <location>
        <begin position="343"/>
        <end position="388"/>
    </location>
</feature>
<evidence type="ECO:0000256" key="3">
    <source>
        <dbReference type="ARBA" id="ARBA00022448"/>
    </source>
</evidence>
<comment type="subcellular location">
    <subcellularLocation>
        <location evidence="1">Cell outer membrane</location>
    </subcellularLocation>
</comment>
<dbReference type="GO" id="GO:1990281">
    <property type="term" value="C:efflux pump complex"/>
    <property type="evidence" value="ECO:0007669"/>
    <property type="project" value="TreeGrafter"/>
</dbReference>
<keyword evidence="3" id="KW-0813">Transport</keyword>
<evidence type="ECO:0000313" key="11">
    <source>
        <dbReference type="Proteomes" id="UP000326570"/>
    </source>
</evidence>
<dbReference type="SUPFAM" id="SSF56954">
    <property type="entry name" value="Outer membrane efflux proteins (OEP)"/>
    <property type="match status" value="1"/>
</dbReference>
<evidence type="ECO:0000256" key="1">
    <source>
        <dbReference type="ARBA" id="ARBA00004442"/>
    </source>
</evidence>
<dbReference type="GO" id="GO:0009279">
    <property type="term" value="C:cell outer membrane"/>
    <property type="evidence" value="ECO:0007669"/>
    <property type="project" value="UniProtKB-SubCell"/>
</dbReference>